<dbReference type="InParanoid" id="T1F443"/>
<dbReference type="GeneID" id="20203592"/>
<name>T1F443_HELRO</name>
<evidence type="ECO:0000313" key="3">
    <source>
        <dbReference type="Proteomes" id="UP000015101"/>
    </source>
</evidence>
<proteinExistence type="predicted"/>
<dbReference type="EMBL" id="KB096325">
    <property type="protein sequence ID" value="ESO05668.1"/>
    <property type="molecule type" value="Genomic_DNA"/>
</dbReference>
<reference evidence="2" key="3">
    <citation type="submission" date="2015-06" db="UniProtKB">
        <authorList>
            <consortium name="EnsemblMetazoa"/>
        </authorList>
    </citation>
    <scope>IDENTIFICATION</scope>
</reference>
<keyword evidence="3" id="KW-1185">Reference proteome</keyword>
<dbReference type="Proteomes" id="UP000015101">
    <property type="component" value="Unassembled WGS sequence"/>
</dbReference>
<organism evidence="2 3">
    <name type="scientific">Helobdella robusta</name>
    <name type="common">Californian leech</name>
    <dbReference type="NCBI Taxonomy" id="6412"/>
    <lineage>
        <taxon>Eukaryota</taxon>
        <taxon>Metazoa</taxon>
        <taxon>Spiralia</taxon>
        <taxon>Lophotrochozoa</taxon>
        <taxon>Annelida</taxon>
        <taxon>Clitellata</taxon>
        <taxon>Hirudinea</taxon>
        <taxon>Rhynchobdellida</taxon>
        <taxon>Glossiphoniidae</taxon>
        <taxon>Helobdella</taxon>
    </lineage>
</organism>
<dbReference type="HOGENOM" id="CLU_2199764_0_0_1"/>
<gene>
    <name evidence="2" type="primary">20203592</name>
    <name evidence="1" type="ORF">HELRODRAFT_171326</name>
</gene>
<dbReference type="CTD" id="20203592"/>
<dbReference type="AlphaFoldDB" id="T1F443"/>
<reference evidence="3" key="1">
    <citation type="submission" date="2012-12" db="EMBL/GenBank/DDBJ databases">
        <authorList>
            <person name="Hellsten U."/>
            <person name="Grimwood J."/>
            <person name="Chapman J.A."/>
            <person name="Shapiro H."/>
            <person name="Aerts A."/>
            <person name="Otillar R.P."/>
            <person name="Terry A.Y."/>
            <person name="Boore J.L."/>
            <person name="Simakov O."/>
            <person name="Marletaz F."/>
            <person name="Cho S.-J."/>
            <person name="Edsinger-Gonzales E."/>
            <person name="Havlak P."/>
            <person name="Kuo D.-H."/>
            <person name="Larsson T."/>
            <person name="Lv J."/>
            <person name="Arendt D."/>
            <person name="Savage R."/>
            <person name="Osoegawa K."/>
            <person name="de Jong P."/>
            <person name="Lindberg D.R."/>
            <person name="Seaver E.C."/>
            <person name="Weisblat D.A."/>
            <person name="Putnam N.H."/>
            <person name="Grigoriev I.V."/>
            <person name="Rokhsar D.S."/>
        </authorList>
    </citation>
    <scope>NUCLEOTIDE SEQUENCE</scope>
</reference>
<dbReference type="KEGG" id="hro:HELRODRAFT_171326"/>
<dbReference type="EMBL" id="AMQM01003849">
    <property type="status" value="NOT_ANNOTATED_CDS"/>
    <property type="molecule type" value="Genomic_DNA"/>
</dbReference>
<sequence length="108" mass="12096">MKTIKSTLSKAVDGIRNDVETFNREDSAAMLSLKKRARMRQIPHARMMKGTWGDILATNADGEIKEADGLGALVTVSKPVFGQKDQCITTTAKFKIQQHRKTMKENIF</sequence>
<reference evidence="1 3" key="2">
    <citation type="journal article" date="2013" name="Nature">
        <title>Insights into bilaterian evolution from three spiralian genomes.</title>
        <authorList>
            <person name="Simakov O."/>
            <person name="Marletaz F."/>
            <person name="Cho S.J."/>
            <person name="Edsinger-Gonzales E."/>
            <person name="Havlak P."/>
            <person name="Hellsten U."/>
            <person name="Kuo D.H."/>
            <person name="Larsson T."/>
            <person name="Lv J."/>
            <person name="Arendt D."/>
            <person name="Savage R."/>
            <person name="Osoegawa K."/>
            <person name="de Jong P."/>
            <person name="Grimwood J."/>
            <person name="Chapman J.A."/>
            <person name="Shapiro H."/>
            <person name="Aerts A."/>
            <person name="Otillar R.P."/>
            <person name="Terry A.Y."/>
            <person name="Boore J.L."/>
            <person name="Grigoriev I.V."/>
            <person name="Lindberg D.R."/>
            <person name="Seaver E.C."/>
            <person name="Weisblat D.A."/>
            <person name="Putnam N.H."/>
            <person name="Rokhsar D.S."/>
        </authorList>
    </citation>
    <scope>NUCLEOTIDE SEQUENCE</scope>
</reference>
<dbReference type="EnsemblMetazoa" id="HelroT171326">
    <property type="protein sequence ID" value="HelroP171326"/>
    <property type="gene ID" value="HelroG171326"/>
</dbReference>
<evidence type="ECO:0000313" key="2">
    <source>
        <dbReference type="EnsemblMetazoa" id="HelroP171326"/>
    </source>
</evidence>
<protein>
    <submittedName>
        <fullName evidence="1 2">Uncharacterized protein</fullName>
    </submittedName>
</protein>
<accession>T1F443</accession>
<dbReference type="RefSeq" id="XP_009016301.1">
    <property type="nucleotide sequence ID" value="XM_009018053.1"/>
</dbReference>
<evidence type="ECO:0000313" key="1">
    <source>
        <dbReference type="EMBL" id="ESO05668.1"/>
    </source>
</evidence>